<feature type="non-terminal residue" evidence="6">
    <location>
        <position position="532"/>
    </location>
</feature>
<accession>A0A1D2NET2</accession>
<dbReference type="InterPro" id="IPR050271">
    <property type="entry name" value="UDP-glycosyltransferase"/>
</dbReference>
<dbReference type="OMA" id="YIHLENT"/>
<dbReference type="PROSITE" id="PS00375">
    <property type="entry name" value="UDPGT"/>
    <property type="match status" value="1"/>
</dbReference>
<dbReference type="InterPro" id="IPR002213">
    <property type="entry name" value="UDP_glucos_trans"/>
</dbReference>
<dbReference type="FunFam" id="3.40.50.2000:FF:000021">
    <property type="entry name" value="UDP-glucuronosyltransferase"/>
    <property type="match status" value="1"/>
</dbReference>
<keyword evidence="7" id="KW-1185">Reference proteome</keyword>
<evidence type="ECO:0000256" key="5">
    <source>
        <dbReference type="RuleBase" id="RU362059"/>
    </source>
</evidence>
<comment type="caution">
    <text evidence="6">The sequence shown here is derived from an EMBL/GenBank/DDBJ whole genome shotgun (WGS) entry which is preliminary data.</text>
</comment>
<keyword evidence="5" id="KW-0472">Membrane</keyword>
<dbReference type="STRING" id="48709.A0A1D2NET2"/>
<organism evidence="6 7">
    <name type="scientific">Orchesella cincta</name>
    <name type="common">Springtail</name>
    <name type="synonym">Podura cincta</name>
    <dbReference type="NCBI Taxonomy" id="48709"/>
    <lineage>
        <taxon>Eukaryota</taxon>
        <taxon>Metazoa</taxon>
        <taxon>Ecdysozoa</taxon>
        <taxon>Arthropoda</taxon>
        <taxon>Hexapoda</taxon>
        <taxon>Collembola</taxon>
        <taxon>Entomobryomorpha</taxon>
        <taxon>Entomobryoidea</taxon>
        <taxon>Orchesellidae</taxon>
        <taxon>Orchesellinae</taxon>
        <taxon>Orchesella</taxon>
    </lineage>
</organism>
<dbReference type="GO" id="GO:0016020">
    <property type="term" value="C:membrane"/>
    <property type="evidence" value="ECO:0007669"/>
    <property type="project" value="UniProtKB-SubCell"/>
</dbReference>
<dbReference type="Proteomes" id="UP000094527">
    <property type="component" value="Unassembled WGS sequence"/>
</dbReference>
<dbReference type="GO" id="GO:0015020">
    <property type="term" value="F:glucuronosyltransferase activity"/>
    <property type="evidence" value="ECO:0007669"/>
    <property type="project" value="UniProtKB-EC"/>
</dbReference>
<proteinExistence type="inferred from homology"/>
<dbReference type="AlphaFoldDB" id="A0A1D2NET2"/>
<dbReference type="Gene3D" id="3.40.50.2000">
    <property type="entry name" value="Glycogen Phosphorylase B"/>
    <property type="match status" value="2"/>
</dbReference>
<dbReference type="CDD" id="cd03784">
    <property type="entry name" value="GT1_Gtf-like"/>
    <property type="match status" value="1"/>
</dbReference>
<evidence type="ECO:0000256" key="4">
    <source>
        <dbReference type="RuleBase" id="RU003718"/>
    </source>
</evidence>
<dbReference type="InterPro" id="IPR035595">
    <property type="entry name" value="UDP_glycos_trans_CS"/>
</dbReference>
<evidence type="ECO:0000313" key="7">
    <source>
        <dbReference type="Proteomes" id="UP000094527"/>
    </source>
</evidence>
<name>A0A1D2NET2_ORCCI</name>
<keyword evidence="3 4" id="KW-0808">Transferase</keyword>
<protein>
    <recommendedName>
        <fullName evidence="5">UDP-glucuronosyltransferase</fullName>
        <ecNumber evidence="5">2.4.1.17</ecNumber>
    </recommendedName>
</protein>
<dbReference type="OrthoDB" id="5835829at2759"/>
<feature type="chain" id="PRO_5008811370" description="UDP-glucuronosyltransferase" evidence="5">
    <location>
        <begin position="22"/>
        <end position="532"/>
    </location>
</feature>
<dbReference type="EC" id="2.4.1.17" evidence="5"/>
<gene>
    <name evidence="6" type="ORF">Ocin01_02962</name>
</gene>
<comment type="similarity">
    <text evidence="1 4">Belongs to the UDP-glycosyltransferase family.</text>
</comment>
<keyword evidence="5" id="KW-0812">Transmembrane</keyword>
<comment type="subcellular location">
    <subcellularLocation>
        <location evidence="5">Membrane</location>
        <topology evidence="5">Single-pass membrane protein</topology>
    </subcellularLocation>
</comment>
<keyword evidence="2 4" id="KW-0328">Glycosyltransferase</keyword>
<keyword evidence="5" id="KW-0732">Signal</keyword>
<keyword evidence="5" id="KW-1133">Transmembrane helix</keyword>
<comment type="catalytic activity">
    <reaction evidence="5">
        <text>glucuronate acceptor + UDP-alpha-D-glucuronate = acceptor beta-D-glucuronoside + UDP + H(+)</text>
        <dbReference type="Rhea" id="RHEA:21032"/>
        <dbReference type="ChEBI" id="CHEBI:15378"/>
        <dbReference type="ChEBI" id="CHEBI:58052"/>
        <dbReference type="ChEBI" id="CHEBI:58223"/>
        <dbReference type="ChEBI" id="CHEBI:132367"/>
        <dbReference type="ChEBI" id="CHEBI:132368"/>
        <dbReference type="EC" id="2.4.1.17"/>
    </reaction>
</comment>
<dbReference type="Pfam" id="PF00201">
    <property type="entry name" value="UDPGT"/>
    <property type="match status" value="1"/>
</dbReference>
<dbReference type="PANTHER" id="PTHR48043:SF27">
    <property type="entry name" value="UDP-GLUCURONOSYLTRANSFERASE"/>
    <property type="match status" value="1"/>
</dbReference>
<dbReference type="EMBL" id="LJIJ01000065">
    <property type="protein sequence ID" value="ODN03742.1"/>
    <property type="molecule type" value="Genomic_DNA"/>
</dbReference>
<sequence length="532" mass="61081">MWLQLLLCVVPFFSVIQGTQSANILVFNAVGTHSTRISMMPYMEALADKGHNVTFLSAFENNDPNKHPKIIEYLPKKWKEAMGPWEEHIRFFDVRKNKKMINMWYGMKEAGLGSCTVLYSDPEFVEWVKSSKFDLVVVESSFNECGYGLVHWFNAKSITYSTTTVFQSYYDAHGLPDESSSVSDLIFNFPPGNQMSFWERVVNAINPITYTLMRHYSYFPQLEEITKTALGLEEIPKFSEIEKNTSLILLTTHFSLEYPRSFSPNTFAIGGNVVSKTKKPLQKDMQNFINEGKDGFIYISFGTVCEFVNFDEDVQQEFIAALYNFPDLRFVWKSSFQINITLPSNVLVTKWAPQQTLLAHPKIKAFVTHAGMGSIAEAIHFSVPVVGVPIMADQDLNAQVVVSRDAGIKLEIIGLKSQDLEDAITEILHDKKYRIGMTKLTEVFKDRQVSPLDTAVWWTEYILRHENSNLFLRPPSVGQSWWVKRQIDVWISLFLVFQVVFCILAYAMFLAIRKVLRHILNNPDECNKQKKE</sequence>
<dbReference type="PANTHER" id="PTHR48043">
    <property type="entry name" value="EG:EG0003.4 PROTEIN-RELATED"/>
    <property type="match status" value="1"/>
</dbReference>
<evidence type="ECO:0000256" key="3">
    <source>
        <dbReference type="ARBA" id="ARBA00022679"/>
    </source>
</evidence>
<feature type="signal peptide" evidence="5">
    <location>
        <begin position="1"/>
        <end position="21"/>
    </location>
</feature>
<reference evidence="6 7" key="1">
    <citation type="journal article" date="2016" name="Genome Biol. Evol.">
        <title>Gene Family Evolution Reflects Adaptation to Soil Environmental Stressors in the Genome of the Collembolan Orchesella cincta.</title>
        <authorList>
            <person name="Faddeeva-Vakhrusheva A."/>
            <person name="Derks M.F."/>
            <person name="Anvar S.Y."/>
            <person name="Agamennone V."/>
            <person name="Suring W."/>
            <person name="Smit S."/>
            <person name="van Straalen N.M."/>
            <person name="Roelofs D."/>
        </authorList>
    </citation>
    <scope>NUCLEOTIDE SEQUENCE [LARGE SCALE GENOMIC DNA]</scope>
    <source>
        <tissue evidence="6">Mixed pool</tissue>
    </source>
</reference>
<dbReference type="SUPFAM" id="SSF53756">
    <property type="entry name" value="UDP-Glycosyltransferase/glycogen phosphorylase"/>
    <property type="match status" value="1"/>
</dbReference>
<feature type="transmembrane region" description="Helical" evidence="5">
    <location>
        <begin position="489"/>
        <end position="512"/>
    </location>
</feature>
<evidence type="ECO:0000313" key="6">
    <source>
        <dbReference type="EMBL" id="ODN03742.1"/>
    </source>
</evidence>
<evidence type="ECO:0000256" key="2">
    <source>
        <dbReference type="ARBA" id="ARBA00022676"/>
    </source>
</evidence>
<evidence type="ECO:0000256" key="1">
    <source>
        <dbReference type="ARBA" id="ARBA00009995"/>
    </source>
</evidence>